<dbReference type="InterPro" id="IPR011961">
    <property type="entry name" value="RimM"/>
</dbReference>
<accession>A0A941HQH4</accession>
<comment type="domain">
    <text evidence="5">The PRC barrel domain binds ribosomal protein uS19.</text>
</comment>
<proteinExistence type="inferred from homology"/>
<gene>
    <name evidence="5 8" type="primary">rimM</name>
    <name evidence="8" type="ORF">KCG48_03870</name>
</gene>
<dbReference type="PANTHER" id="PTHR33692">
    <property type="entry name" value="RIBOSOME MATURATION FACTOR RIMM"/>
    <property type="match status" value="1"/>
</dbReference>
<dbReference type="SUPFAM" id="SSF50447">
    <property type="entry name" value="Translation proteins"/>
    <property type="match status" value="1"/>
</dbReference>
<keyword evidence="9" id="KW-1185">Reference proteome</keyword>
<dbReference type="GO" id="GO:0042274">
    <property type="term" value="P:ribosomal small subunit biogenesis"/>
    <property type="evidence" value="ECO:0007669"/>
    <property type="project" value="UniProtKB-UniRule"/>
</dbReference>
<evidence type="ECO:0000256" key="5">
    <source>
        <dbReference type="HAMAP-Rule" id="MF_00014"/>
    </source>
</evidence>
<dbReference type="RefSeq" id="WP_211799996.1">
    <property type="nucleotide sequence ID" value="NZ_JAGSCS010000003.1"/>
</dbReference>
<dbReference type="InterPro" id="IPR036976">
    <property type="entry name" value="RimM_N_sf"/>
</dbReference>
<dbReference type="InterPro" id="IPR002676">
    <property type="entry name" value="RimM_N"/>
</dbReference>
<dbReference type="Gene3D" id="2.30.30.240">
    <property type="entry name" value="PRC-barrel domain"/>
    <property type="match status" value="1"/>
</dbReference>
<dbReference type="Pfam" id="PF24986">
    <property type="entry name" value="PRC_RimM"/>
    <property type="match status" value="1"/>
</dbReference>
<comment type="subcellular location">
    <subcellularLocation>
        <location evidence="5">Cytoplasm</location>
    </subcellularLocation>
</comment>
<evidence type="ECO:0000256" key="2">
    <source>
        <dbReference type="ARBA" id="ARBA00022517"/>
    </source>
</evidence>
<evidence type="ECO:0000259" key="6">
    <source>
        <dbReference type="Pfam" id="PF01782"/>
    </source>
</evidence>
<dbReference type="Proteomes" id="UP000675379">
    <property type="component" value="Unassembled WGS sequence"/>
</dbReference>
<dbReference type="GO" id="GO:0006364">
    <property type="term" value="P:rRNA processing"/>
    <property type="evidence" value="ECO:0007669"/>
    <property type="project" value="UniProtKB-UniRule"/>
</dbReference>
<dbReference type="GO" id="GO:0005840">
    <property type="term" value="C:ribosome"/>
    <property type="evidence" value="ECO:0007669"/>
    <property type="project" value="InterPro"/>
</dbReference>
<keyword evidence="3 5" id="KW-0698">rRNA processing</keyword>
<keyword evidence="4 5" id="KW-0143">Chaperone</keyword>
<sequence length="165" mass="18754">MKKYLTIGEITKPHGVKGEVKVFPQTDDINRFLKLKRVFIDGKEVKVLYVTVGADRAIMKLEGAESVDDAEKLRGKRLEVPREEAVKLEKDAYFIEDLKECQVVDTEGKALGKVYDVIYTGSNDVYWIQQPKELLIPALKTIVESVDVEAGLITIRPVREWSDED</sequence>
<comment type="similarity">
    <text evidence="5">Belongs to the RimM family.</text>
</comment>
<evidence type="ECO:0000256" key="3">
    <source>
        <dbReference type="ARBA" id="ARBA00022552"/>
    </source>
</evidence>
<comment type="subunit">
    <text evidence="5">Binds ribosomal protein uS19.</text>
</comment>
<organism evidence="8 9">
    <name type="scientific">Proteiniclasticum sediminis</name>
    <dbReference type="NCBI Taxonomy" id="2804028"/>
    <lineage>
        <taxon>Bacteria</taxon>
        <taxon>Bacillati</taxon>
        <taxon>Bacillota</taxon>
        <taxon>Clostridia</taxon>
        <taxon>Eubacteriales</taxon>
        <taxon>Clostridiaceae</taxon>
        <taxon>Proteiniclasticum</taxon>
    </lineage>
</organism>
<dbReference type="Gene3D" id="2.40.30.60">
    <property type="entry name" value="RimM"/>
    <property type="match status" value="1"/>
</dbReference>
<evidence type="ECO:0000313" key="8">
    <source>
        <dbReference type="EMBL" id="MBR0575473.1"/>
    </source>
</evidence>
<dbReference type="InterPro" id="IPR009000">
    <property type="entry name" value="Transl_B-barrel_sf"/>
</dbReference>
<keyword evidence="1 5" id="KW-0963">Cytoplasm</keyword>
<dbReference type="Pfam" id="PF01782">
    <property type="entry name" value="RimM"/>
    <property type="match status" value="1"/>
</dbReference>
<evidence type="ECO:0000256" key="4">
    <source>
        <dbReference type="ARBA" id="ARBA00023186"/>
    </source>
</evidence>
<evidence type="ECO:0000256" key="1">
    <source>
        <dbReference type="ARBA" id="ARBA00022490"/>
    </source>
</evidence>
<dbReference type="EMBL" id="JAGSCS010000003">
    <property type="protein sequence ID" value="MBR0575473.1"/>
    <property type="molecule type" value="Genomic_DNA"/>
</dbReference>
<evidence type="ECO:0000259" key="7">
    <source>
        <dbReference type="Pfam" id="PF24986"/>
    </source>
</evidence>
<dbReference type="HAMAP" id="MF_00014">
    <property type="entry name" value="Ribosome_mat_RimM"/>
    <property type="match status" value="1"/>
</dbReference>
<protein>
    <recommendedName>
        <fullName evidence="5">Ribosome maturation factor RimM</fullName>
    </recommendedName>
</protein>
<comment type="function">
    <text evidence="5">An accessory protein needed during the final step in the assembly of 30S ribosomal subunit, possibly for assembly of the head region. Essential for efficient processing of 16S rRNA. May be needed both before and after RbfA during the maturation of 16S rRNA. It has affinity for free ribosomal 30S subunits but not for 70S ribosomes.</text>
</comment>
<dbReference type="SUPFAM" id="SSF50346">
    <property type="entry name" value="PRC-barrel domain"/>
    <property type="match status" value="1"/>
</dbReference>
<name>A0A941HQH4_9CLOT</name>
<evidence type="ECO:0000313" key="9">
    <source>
        <dbReference type="Proteomes" id="UP000675379"/>
    </source>
</evidence>
<reference evidence="8" key="1">
    <citation type="submission" date="2021-04" db="EMBL/GenBank/DDBJ databases">
        <title>Proteiniclasticum sedimins sp. nov., an obligate anaerobic bacterium isolated from anaerobic sludge.</title>
        <authorList>
            <person name="Liu J."/>
        </authorList>
    </citation>
    <scope>NUCLEOTIDE SEQUENCE</scope>
    <source>
        <strain evidence="8">BAD-10</strain>
    </source>
</reference>
<dbReference type="InterPro" id="IPR011033">
    <property type="entry name" value="PRC_barrel-like_sf"/>
</dbReference>
<comment type="caution">
    <text evidence="8">The sequence shown here is derived from an EMBL/GenBank/DDBJ whole genome shotgun (WGS) entry which is preliminary data.</text>
</comment>
<dbReference type="GO" id="GO:0005737">
    <property type="term" value="C:cytoplasm"/>
    <property type="evidence" value="ECO:0007669"/>
    <property type="project" value="UniProtKB-SubCell"/>
</dbReference>
<feature type="domain" description="Ribosome maturation factor RimM PRC barrel" evidence="7">
    <location>
        <begin position="96"/>
        <end position="157"/>
    </location>
</feature>
<dbReference type="NCBIfam" id="TIGR02273">
    <property type="entry name" value="16S_RimM"/>
    <property type="match status" value="1"/>
</dbReference>
<dbReference type="GO" id="GO:0043022">
    <property type="term" value="F:ribosome binding"/>
    <property type="evidence" value="ECO:0007669"/>
    <property type="project" value="InterPro"/>
</dbReference>
<dbReference type="AlphaFoldDB" id="A0A941HQH4"/>
<dbReference type="InterPro" id="IPR056792">
    <property type="entry name" value="PRC_RimM"/>
</dbReference>
<feature type="domain" description="RimM N-terminal" evidence="6">
    <location>
        <begin position="6"/>
        <end position="83"/>
    </location>
</feature>
<keyword evidence="2 5" id="KW-0690">Ribosome biogenesis</keyword>
<dbReference type="PANTHER" id="PTHR33692:SF1">
    <property type="entry name" value="RIBOSOME MATURATION FACTOR RIMM"/>
    <property type="match status" value="1"/>
</dbReference>